<evidence type="ECO:0000313" key="3">
    <source>
        <dbReference type="Proteomes" id="UP000824120"/>
    </source>
</evidence>
<evidence type="ECO:0000313" key="2">
    <source>
        <dbReference type="EMBL" id="KAG5606106.1"/>
    </source>
</evidence>
<proteinExistence type="predicted"/>
<dbReference type="EMBL" id="JACXVP010000005">
    <property type="protein sequence ID" value="KAG5606106.1"/>
    <property type="molecule type" value="Genomic_DNA"/>
</dbReference>
<keyword evidence="1" id="KW-0812">Transmembrane</keyword>
<keyword evidence="3" id="KW-1185">Reference proteome</keyword>
<sequence length="84" mass="9682">MTRWVYCSLKKNCSFANTQLLWFTIYFIGFMLLNMHLHVCRLLSFLISGTILEQSLSSLSPSAVVFFFQNSGCLGKQPLYHPQN</sequence>
<gene>
    <name evidence="2" type="ORF">H5410_027598</name>
</gene>
<organism evidence="2 3">
    <name type="scientific">Solanum commersonii</name>
    <name type="common">Commerson's wild potato</name>
    <name type="synonym">Commerson's nightshade</name>
    <dbReference type="NCBI Taxonomy" id="4109"/>
    <lineage>
        <taxon>Eukaryota</taxon>
        <taxon>Viridiplantae</taxon>
        <taxon>Streptophyta</taxon>
        <taxon>Embryophyta</taxon>
        <taxon>Tracheophyta</taxon>
        <taxon>Spermatophyta</taxon>
        <taxon>Magnoliopsida</taxon>
        <taxon>eudicotyledons</taxon>
        <taxon>Gunneridae</taxon>
        <taxon>Pentapetalae</taxon>
        <taxon>asterids</taxon>
        <taxon>lamiids</taxon>
        <taxon>Solanales</taxon>
        <taxon>Solanaceae</taxon>
        <taxon>Solanoideae</taxon>
        <taxon>Solaneae</taxon>
        <taxon>Solanum</taxon>
    </lineage>
</organism>
<protein>
    <submittedName>
        <fullName evidence="2">Uncharacterized protein</fullName>
    </submittedName>
</protein>
<evidence type="ECO:0000256" key="1">
    <source>
        <dbReference type="SAM" id="Phobius"/>
    </source>
</evidence>
<keyword evidence="1" id="KW-1133">Transmembrane helix</keyword>
<dbReference type="AlphaFoldDB" id="A0A9J5Z0B0"/>
<name>A0A9J5Z0B0_SOLCO</name>
<comment type="caution">
    <text evidence="2">The sequence shown here is derived from an EMBL/GenBank/DDBJ whole genome shotgun (WGS) entry which is preliminary data.</text>
</comment>
<reference evidence="2 3" key="1">
    <citation type="submission" date="2020-09" db="EMBL/GenBank/DDBJ databases">
        <title>De no assembly of potato wild relative species, Solanum commersonii.</title>
        <authorList>
            <person name="Cho K."/>
        </authorList>
    </citation>
    <scope>NUCLEOTIDE SEQUENCE [LARGE SCALE GENOMIC DNA]</scope>
    <source>
        <strain evidence="2">LZ3.2</strain>
        <tissue evidence="2">Leaf</tissue>
    </source>
</reference>
<dbReference type="OrthoDB" id="498590at2759"/>
<keyword evidence="1" id="KW-0472">Membrane</keyword>
<accession>A0A9J5Z0B0</accession>
<dbReference type="Proteomes" id="UP000824120">
    <property type="component" value="Chromosome 5"/>
</dbReference>
<feature type="transmembrane region" description="Helical" evidence="1">
    <location>
        <begin position="20"/>
        <end position="37"/>
    </location>
</feature>